<evidence type="ECO:0000256" key="2">
    <source>
        <dbReference type="ARBA" id="ARBA00023125"/>
    </source>
</evidence>
<accession>A0ABQ3XYV9</accession>
<dbReference type="InterPro" id="IPR001647">
    <property type="entry name" value="HTH_TetR"/>
</dbReference>
<feature type="domain" description="HTH tetR-type" evidence="5">
    <location>
        <begin position="17"/>
        <end position="77"/>
    </location>
</feature>
<dbReference type="PROSITE" id="PS50977">
    <property type="entry name" value="HTH_TETR_2"/>
    <property type="match status" value="1"/>
</dbReference>
<comment type="caution">
    <text evidence="6">The sequence shown here is derived from an EMBL/GenBank/DDBJ whole genome shotgun (WGS) entry which is preliminary data.</text>
</comment>
<dbReference type="PRINTS" id="PR00455">
    <property type="entry name" value="HTHTETR"/>
</dbReference>
<sequence length="202" mass="22276">MSDTPRQRGTLRDRTRRAMRDEVSAVATRLFAEQGCDNTTVEQIAAEAGLSRTTFFRYFGTKEDVVLTWLEDLGPGLAAAFAARPAGEHAWVSLRRAFDVLLEINADAPERALTFQRMLKGNPTMMARYRDKQQKWEDLLVAAWKQPRGAGDPVPRALVASAIACLNASFEAWEACDGTVAREELLDRAMNALAAVGTATET</sequence>
<keyword evidence="3" id="KW-0804">Transcription</keyword>
<dbReference type="InterPro" id="IPR050109">
    <property type="entry name" value="HTH-type_TetR-like_transc_reg"/>
</dbReference>
<dbReference type="PANTHER" id="PTHR30055">
    <property type="entry name" value="HTH-TYPE TRANSCRIPTIONAL REGULATOR RUTR"/>
    <property type="match status" value="1"/>
</dbReference>
<evidence type="ECO:0000259" key="5">
    <source>
        <dbReference type="PROSITE" id="PS50977"/>
    </source>
</evidence>
<protein>
    <submittedName>
        <fullName evidence="6">TetR family transcriptional regulator</fullName>
    </submittedName>
</protein>
<proteinExistence type="predicted"/>
<reference evidence="6 7" key="1">
    <citation type="submission" date="2021-01" db="EMBL/GenBank/DDBJ databases">
        <title>Whole genome shotgun sequence of Actinoplanes deccanensis NBRC 13994.</title>
        <authorList>
            <person name="Komaki H."/>
            <person name="Tamura T."/>
        </authorList>
    </citation>
    <scope>NUCLEOTIDE SEQUENCE [LARGE SCALE GENOMIC DNA]</scope>
    <source>
        <strain evidence="6 7">NBRC 13994</strain>
    </source>
</reference>
<organism evidence="6 7">
    <name type="scientific">Paractinoplanes deccanensis</name>
    <dbReference type="NCBI Taxonomy" id="113561"/>
    <lineage>
        <taxon>Bacteria</taxon>
        <taxon>Bacillati</taxon>
        <taxon>Actinomycetota</taxon>
        <taxon>Actinomycetes</taxon>
        <taxon>Micromonosporales</taxon>
        <taxon>Micromonosporaceae</taxon>
        <taxon>Paractinoplanes</taxon>
    </lineage>
</organism>
<dbReference type="Pfam" id="PF00440">
    <property type="entry name" value="TetR_N"/>
    <property type="match status" value="1"/>
</dbReference>
<evidence type="ECO:0000256" key="1">
    <source>
        <dbReference type="ARBA" id="ARBA00023015"/>
    </source>
</evidence>
<dbReference type="PANTHER" id="PTHR30055:SF238">
    <property type="entry name" value="MYCOFACTOCIN BIOSYNTHESIS TRANSCRIPTIONAL REGULATOR MFTR-RELATED"/>
    <property type="match status" value="1"/>
</dbReference>
<dbReference type="RefSeq" id="WP_203760864.1">
    <property type="nucleotide sequence ID" value="NZ_BAAABO010000006.1"/>
</dbReference>
<dbReference type="InterPro" id="IPR009057">
    <property type="entry name" value="Homeodomain-like_sf"/>
</dbReference>
<evidence type="ECO:0000256" key="3">
    <source>
        <dbReference type="ARBA" id="ARBA00023163"/>
    </source>
</evidence>
<dbReference type="InterPro" id="IPR041347">
    <property type="entry name" value="MftR_C"/>
</dbReference>
<keyword evidence="2 4" id="KW-0238">DNA-binding</keyword>
<dbReference type="Gene3D" id="1.10.10.60">
    <property type="entry name" value="Homeodomain-like"/>
    <property type="match status" value="1"/>
</dbReference>
<evidence type="ECO:0000313" key="6">
    <source>
        <dbReference type="EMBL" id="GID72924.1"/>
    </source>
</evidence>
<evidence type="ECO:0000313" key="7">
    <source>
        <dbReference type="Proteomes" id="UP000609879"/>
    </source>
</evidence>
<dbReference type="EMBL" id="BOMI01000023">
    <property type="protein sequence ID" value="GID72924.1"/>
    <property type="molecule type" value="Genomic_DNA"/>
</dbReference>
<dbReference type="SUPFAM" id="SSF46689">
    <property type="entry name" value="Homeodomain-like"/>
    <property type="match status" value="1"/>
</dbReference>
<dbReference type="Proteomes" id="UP000609879">
    <property type="component" value="Unassembled WGS sequence"/>
</dbReference>
<dbReference type="Gene3D" id="1.10.357.10">
    <property type="entry name" value="Tetracycline Repressor, domain 2"/>
    <property type="match status" value="1"/>
</dbReference>
<gene>
    <name evidence="6" type="ORF">Ade02nite_15650</name>
</gene>
<dbReference type="Pfam" id="PF17754">
    <property type="entry name" value="TetR_C_14"/>
    <property type="match status" value="1"/>
</dbReference>
<feature type="DNA-binding region" description="H-T-H motif" evidence="4">
    <location>
        <begin position="40"/>
        <end position="59"/>
    </location>
</feature>
<keyword evidence="1" id="KW-0805">Transcription regulation</keyword>
<evidence type="ECO:0000256" key="4">
    <source>
        <dbReference type="PROSITE-ProRule" id="PRU00335"/>
    </source>
</evidence>
<keyword evidence="7" id="KW-1185">Reference proteome</keyword>
<name>A0ABQ3XYV9_9ACTN</name>